<reference evidence="12 13" key="1">
    <citation type="submission" date="2015-12" db="EMBL/GenBank/DDBJ databases">
        <title>The genome of Folsomia candida.</title>
        <authorList>
            <person name="Faddeeva A."/>
            <person name="Derks M.F."/>
            <person name="Anvar Y."/>
            <person name="Smit S."/>
            <person name="Van Straalen N."/>
            <person name="Roelofs D."/>
        </authorList>
    </citation>
    <scope>NUCLEOTIDE SEQUENCE [LARGE SCALE GENOMIC DNA]</scope>
    <source>
        <strain evidence="12 13">VU population</strain>
        <tissue evidence="12">Whole body</tissue>
    </source>
</reference>
<evidence type="ECO:0000256" key="6">
    <source>
        <dbReference type="ARBA" id="ARBA00023136"/>
    </source>
</evidence>
<dbReference type="InterPro" id="IPR017452">
    <property type="entry name" value="GPCR_Rhodpsn_7TM"/>
</dbReference>
<evidence type="ECO:0000256" key="4">
    <source>
        <dbReference type="ARBA" id="ARBA00022989"/>
    </source>
</evidence>
<dbReference type="Proteomes" id="UP000198287">
    <property type="component" value="Unassembled WGS sequence"/>
</dbReference>
<evidence type="ECO:0000256" key="9">
    <source>
        <dbReference type="RuleBase" id="RU000688"/>
    </source>
</evidence>
<evidence type="ECO:0000256" key="5">
    <source>
        <dbReference type="ARBA" id="ARBA00023040"/>
    </source>
</evidence>
<name>A0A226E7G6_FOLCA</name>
<feature type="transmembrane region" description="Helical" evidence="10">
    <location>
        <begin position="178"/>
        <end position="201"/>
    </location>
</feature>
<comment type="caution">
    <text evidence="12">The sequence shown here is derived from an EMBL/GenBank/DDBJ whole genome shotgun (WGS) entry which is preliminary data.</text>
</comment>
<evidence type="ECO:0000256" key="8">
    <source>
        <dbReference type="ARBA" id="ARBA00023224"/>
    </source>
</evidence>
<keyword evidence="3 9" id="KW-0812">Transmembrane</keyword>
<dbReference type="PANTHER" id="PTHR45695">
    <property type="entry name" value="LEUCOKININ RECEPTOR-RELATED"/>
    <property type="match status" value="1"/>
</dbReference>
<keyword evidence="7 9" id="KW-0675">Receptor</keyword>
<dbReference type="PANTHER" id="PTHR45695:SF9">
    <property type="entry name" value="LEUCOKININ RECEPTOR"/>
    <property type="match status" value="1"/>
</dbReference>
<feature type="domain" description="G-protein coupled receptors family 1 profile" evidence="11">
    <location>
        <begin position="28"/>
        <end position="240"/>
    </location>
</feature>
<feature type="transmembrane region" description="Helical" evidence="10">
    <location>
        <begin position="126"/>
        <end position="157"/>
    </location>
</feature>
<keyword evidence="5 9" id="KW-0297">G-protein coupled receptor</keyword>
<dbReference type="GO" id="GO:0004930">
    <property type="term" value="F:G protein-coupled receptor activity"/>
    <property type="evidence" value="ECO:0007669"/>
    <property type="project" value="UniProtKB-KW"/>
</dbReference>
<dbReference type="Gene3D" id="1.20.1070.10">
    <property type="entry name" value="Rhodopsin 7-helix transmembrane proteins"/>
    <property type="match status" value="1"/>
</dbReference>
<dbReference type="InterPro" id="IPR000276">
    <property type="entry name" value="GPCR_Rhodpsn"/>
</dbReference>
<evidence type="ECO:0000259" key="11">
    <source>
        <dbReference type="PROSITE" id="PS50262"/>
    </source>
</evidence>
<keyword evidence="4 10" id="KW-1133">Transmembrane helix</keyword>
<dbReference type="Pfam" id="PF00001">
    <property type="entry name" value="7tm_1"/>
    <property type="match status" value="1"/>
</dbReference>
<comment type="similarity">
    <text evidence="2 9">Belongs to the G-protein coupled receptor 1 family.</text>
</comment>
<evidence type="ECO:0000256" key="2">
    <source>
        <dbReference type="ARBA" id="ARBA00010663"/>
    </source>
</evidence>
<evidence type="ECO:0000256" key="10">
    <source>
        <dbReference type="SAM" id="Phobius"/>
    </source>
</evidence>
<keyword evidence="8 9" id="KW-0807">Transducer</keyword>
<dbReference type="EMBL" id="LNIX01000006">
    <property type="protein sequence ID" value="OXA52831.1"/>
    <property type="molecule type" value="Genomic_DNA"/>
</dbReference>
<evidence type="ECO:0000256" key="7">
    <source>
        <dbReference type="ARBA" id="ARBA00023170"/>
    </source>
</evidence>
<keyword evidence="13" id="KW-1185">Reference proteome</keyword>
<dbReference type="AlphaFoldDB" id="A0A226E7G6"/>
<dbReference type="PRINTS" id="PR00237">
    <property type="entry name" value="GPCRRHODOPSN"/>
</dbReference>
<evidence type="ECO:0000313" key="13">
    <source>
        <dbReference type="Proteomes" id="UP000198287"/>
    </source>
</evidence>
<feature type="transmembrane region" description="Helical" evidence="10">
    <location>
        <begin position="79"/>
        <end position="99"/>
    </location>
</feature>
<protein>
    <submittedName>
        <fullName evidence="12">Neuropeptide FF receptor 2</fullName>
    </submittedName>
</protein>
<dbReference type="OrthoDB" id="5975505at2759"/>
<evidence type="ECO:0000256" key="3">
    <source>
        <dbReference type="ARBA" id="ARBA00022692"/>
    </source>
</evidence>
<accession>A0A226E7G6</accession>
<dbReference type="OMA" id="FTASICK"/>
<dbReference type="SUPFAM" id="SSF81321">
    <property type="entry name" value="Family A G protein-coupled receptor-like"/>
    <property type="match status" value="1"/>
</dbReference>
<comment type="subcellular location">
    <subcellularLocation>
        <location evidence="1">Membrane</location>
        <topology evidence="1">Multi-pass membrane protein</topology>
    </subcellularLocation>
</comment>
<proteinExistence type="inferred from homology"/>
<feature type="transmembrane region" description="Helical" evidence="10">
    <location>
        <begin position="221"/>
        <end position="243"/>
    </location>
</feature>
<keyword evidence="6 10" id="KW-0472">Membrane</keyword>
<evidence type="ECO:0000256" key="1">
    <source>
        <dbReference type="ARBA" id="ARBA00004141"/>
    </source>
</evidence>
<organism evidence="12 13">
    <name type="scientific">Folsomia candida</name>
    <name type="common">Springtail</name>
    <dbReference type="NCBI Taxonomy" id="158441"/>
    <lineage>
        <taxon>Eukaryota</taxon>
        <taxon>Metazoa</taxon>
        <taxon>Ecdysozoa</taxon>
        <taxon>Arthropoda</taxon>
        <taxon>Hexapoda</taxon>
        <taxon>Collembola</taxon>
        <taxon>Entomobryomorpha</taxon>
        <taxon>Isotomoidea</taxon>
        <taxon>Isotomidae</taxon>
        <taxon>Proisotominae</taxon>
        <taxon>Folsomia</taxon>
    </lineage>
</organism>
<gene>
    <name evidence="12" type="ORF">Fcan01_12255</name>
</gene>
<dbReference type="GO" id="GO:0005886">
    <property type="term" value="C:plasma membrane"/>
    <property type="evidence" value="ECO:0007669"/>
    <property type="project" value="TreeGrafter"/>
</dbReference>
<evidence type="ECO:0000313" key="12">
    <source>
        <dbReference type="EMBL" id="OXA52831.1"/>
    </source>
</evidence>
<dbReference type="PROSITE" id="PS00237">
    <property type="entry name" value="G_PROTEIN_RECEP_F1_1"/>
    <property type="match status" value="1"/>
</dbReference>
<dbReference type="PROSITE" id="PS50262">
    <property type="entry name" value="G_PROTEIN_RECEP_F1_2"/>
    <property type="match status" value="1"/>
</dbReference>
<sequence>MSYSTGMVGKASADSLFAEFVGDFEIAWVLGWWMCKTVPYVQGVSVCASVYSLVAVSLDRCSAIWFPLGGGFTRRKARVIIFLIWVVSCTLALPWALYFDLETPDSTHPQNQFCLEKWPAGMDGDLYFLIGNMLLCYVLPLIVISFCYLLIWLRVIYRNVPTDSVATLQKIHHKAKIGVLKMLVVVVLVFLLSWLPLYSIFARIKLGSALSAWEDHFFSTAIPIAQWLGSSNSALNPIIYAALNVKFRRAFLYLLPKCCNPHPPCHPNMTKSSLMQRNQTSLYNVTGV</sequence>